<proteinExistence type="inferred from homology"/>
<comment type="catalytic activity">
    <reaction evidence="3">
        <text>[(1-&gt;3)-alpha-D-glucosyl](n) + UDP-alpha-D-glucose = [(1-&gt;3)-alpha-D-glucosyl](n+1) + UDP + H(+)</text>
        <dbReference type="Rhea" id="RHEA:19749"/>
        <dbReference type="Rhea" id="RHEA-COMP:11150"/>
        <dbReference type="Rhea" id="RHEA-COMP:11151"/>
        <dbReference type="ChEBI" id="CHEBI:15378"/>
        <dbReference type="ChEBI" id="CHEBI:28100"/>
        <dbReference type="ChEBI" id="CHEBI:58223"/>
        <dbReference type="ChEBI" id="CHEBI:58885"/>
        <dbReference type="EC" id="2.4.1.183"/>
    </reaction>
</comment>
<dbReference type="SUPFAM" id="SSF51445">
    <property type="entry name" value="(Trans)glycosidases"/>
    <property type="match status" value="1"/>
</dbReference>
<dbReference type="GeneID" id="28731569"/>
<keyword evidence="6" id="KW-0732">Signal</keyword>
<dbReference type="EC" id="2.4.1.183" evidence="2"/>
<dbReference type="Pfam" id="PF26114">
    <property type="entry name" value="Ig_2_Mok13"/>
    <property type="match status" value="1"/>
</dbReference>
<dbReference type="EMBL" id="LFJN01000011">
    <property type="protein sequence ID" value="KPI40742.1"/>
    <property type="molecule type" value="Genomic_DNA"/>
</dbReference>
<evidence type="ECO:0000256" key="2">
    <source>
        <dbReference type="ARBA" id="ARBA00012688"/>
    </source>
</evidence>
<evidence type="ECO:0000313" key="8">
    <source>
        <dbReference type="EMBL" id="KPI40742.1"/>
    </source>
</evidence>
<dbReference type="VEuPathDB" id="FungiDB:AB675_10889"/>
<dbReference type="OrthoDB" id="512920at2759"/>
<dbReference type="Gene3D" id="3.40.50.2000">
    <property type="entry name" value="Glycogen Phosphorylase B"/>
    <property type="match status" value="2"/>
</dbReference>
<dbReference type="GO" id="GO:0009277">
    <property type="term" value="C:fungal-type cell wall"/>
    <property type="evidence" value="ECO:0007669"/>
    <property type="project" value="TreeGrafter"/>
</dbReference>
<feature type="transmembrane region" description="Helical" evidence="5">
    <location>
        <begin position="1875"/>
        <end position="1897"/>
    </location>
</feature>
<feature type="transmembrane region" description="Helical" evidence="5">
    <location>
        <begin position="1998"/>
        <end position="2020"/>
    </location>
</feature>
<sequence length="2297" mass="255572">MTLPVLLSFSLAALVLPSAALRYEQQYIGHNLNENETAIEAKDFWGIWDNHTFQPSPANWRMPTFVLTIDRFIDGNPTNNDANGTVFENNWMANQFRFGGDTAGVYDNLDYLEGMGIKTIYFTGSMMLNMPWSPDGYGPLDLTLLDAHHGLIEEWRTLIDEIHRRGMYAIFDNTVSTMGDLLAYGDGYTNTTAEFRFQEYDYIWKGDTRYHDFQPGNDVNESCQYPRIWEQNGYLEADNVTEKFRGCRASEFDMYGDIKGTGAYPSYVNQLSRFASVQDRLREWMPDVLEKINRMSCLQITMLDIDGFRIDKAVQVTIDALAEFSHYQRECARSVGKDNFLVVGEVVADPRLAAVYFGRGKQPDQQFTSELESVSSSNETDPSTYVRPLEKVALNGAAFHYDVYGSMTRFLGLDGPWGSLGVDWASIWNHFLVTQDMVNPNTGAFDPLHMFGTTNQDVFRWPSLADGTARQLLGLFVTTLELPGAPMMYYGEEQDYYVLENLAPDYVYGRTPYGSSRAWQLHGCYDLGEELYVDMPFNSSKYGCYDDGVSLDHRDPSHPNRNFFKRLFELRDGYPTLNDGYNLTNLATWTQNFYLPGSNGMPSPTGLWSVYRGRSETVQDFAGTGFENQGVWLLFHNNNESTTYFGDCSSMKSINGSILSPFAASTTVRNLFYPYESYTLEESKFLLGIENSTELNGCLPRVTLDKFGFKALVPADKWLQPKPVITGVTPMHDQRLSSEVAYTETEQVPIEIRFSQEMDCDSVANSLIIGSTAQGGRVAELDNSTIVCGRLNESATAHDGYVGTAFTFKATLQNVANGIHTYTVVNASTADKTAFTNTRDRFQFRIGQSDNPMVFPLSSNYTTGLLQKDDEGGLFVRPRAAGADLIRYSTNWGSSWSSWSAYSDNRLAIKPQAWSGTSAQNDLESAVDRRWPHAWVQGVWNQWGYDEGLTNEMRLAQNSTWTFDLYGEYPSDILINVWGMNPDGNPDKSAAFGDIDRDGVLDWLNPTTIARNVINISSAPAHGIGYRIVVNDGNYSLRLVSVGSVVLQAAIILMVCLLPIGSGILGALSFAGMFYGVKLNKLGTANITKGGLLSNVTPAWEKVSAVVLRALRRTDDPAEAADNAELKITTGTYDKSILIATIEYEIPRWSVKVKIGGLGAMASLQAKTAEAREFFWVVPCFGDIEYPFSPETMEPSIEVAIEDVDHTVHVHLHSEGNVTYVLLDTPAFRARKSAEPYPPRMDDTESAFYYSIWNQSIAAFQGLWSLKEDADLMRVCEIFNLDVHVVNKYVRFGDVFNLLHAGVSYLREHQDGFGAVGVSDKYSQRTKQRYPIFWSINKIGSLPNPDPTDMAAYVRSNSPTKALVDESFEEQRAGFRQQAQEWAGLDVNPNADLFIFIGRWSKQKGVDVIADVFPAILAKYPSTQLICVGPVIDLYGKFAALKLEKLMDMFPGRVYSKPEFTAIPPYIHKGAEFALMPSRDEPFGLVAVEFGRKGALCIGARVGGFGNMPGWWFPVESMTTEHMIKQCRRAILAALGSDQETRRSMRACCGTQRFPVQTWLHDLKTLHLKAMEKSANQKVARRVPALRSMTSLSSLRTFGSPSPALLSPTIRSPATSPVPLRCMESAQSMRAALSPSPTLSPGVWHQAGNGSRPTSSQGQSYFPRSGTSTPDLIPADLISRTATPAAISTPPMSRSSSMLAMHSQAVTERLMPLIEVSGSAPRGDSPEHGSHELLPRGLPRSPSEMSLRSEKQTPMFDDSKMRYYQTYSRLLDDIARNGPFTSSFGPAIEEYIVKSEQDWFEGLHQTSLGMHLGSATSSTTSLVHLLKSHKVDKVEAYTSCIREDDVEKDFYGILGEEYTAPTGLRKVMLYRLGSWHYYTLVLAAGQILCANPYQLVLLTGQVGAPASKLYTLCAVYLTMSAVWWTLHRFFRSVYLLSAPFVFFGLAFVVLACSSAVSDSDTVGHMWTAATCLYTTGSAAYALFFALNFGTEAGMAAEVWAWRACVMTGLQQLLISFMWYWGSFLTQEGKLSTIAQAMGSTKVLVGVGLPLAAIMWILGAITFFGLPDCYRQPPGVVPSFYRSLLGRPLVLWFLAAVVLQCFWLSTNYTRNWMFLWSSNSAPKYAVALLVIIFFGFFWFGLMAALINLSKRHAWIVPIFAISLGAPRWCQMLWSLSGVGNNIPWAATPALGALLSRAIWLWLGVLDGIQGVGMGAMLLMSLTRVHTLFTLILAQMAGAAVTMLARAIAPHRTGPLPVFPNLAAAELRMGVWFWVGLVCQLLVCVGFLKLYRKSQLQKP</sequence>
<feature type="transmembrane region" description="Helical" evidence="5">
    <location>
        <begin position="2040"/>
        <end position="2063"/>
    </location>
</feature>
<dbReference type="Pfam" id="PF26108">
    <property type="entry name" value="GH_Mok13"/>
    <property type="match status" value="1"/>
</dbReference>
<accession>A0A0N1H582</accession>
<dbReference type="InterPro" id="IPR058656">
    <property type="entry name" value="Mok11-13/Ags1-like_GH"/>
</dbReference>
<gene>
    <name evidence="8" type="ORF">AB675_10889</name>
</gene>
<organism evidence="8 9">
    <name type="scientific">Cyphellophora attinorum</name>
    <dbReference type="NCBI Taxonomy" id="1664694"/>
    <lineage>
        <taxon>Eukaryota</taxon>
        <taxon>Fungi</taxon>
        <taxon>Dikarya</taxon>
        <taxon>Ascomycota</taxon>
        <taxon>Pezizomycotina</taxon>
        <taxon>Eurotiomycetes</taxon>
        <taxon>Chaetothyriomycetidae</taxon>
        <taxon>Chaetothyriales</taxon>
        <taxon>Cyphellophoraceae</taxon>
        <taxon>Cyphellophora</taxon>
    </lineage>
</organism>
<dbReference type="InterPro" id="IPR058654">
    <property type="entry name" value="Mok11-14/Ags1-like_TM"/>
</dbReference>
<dbReference type="InterPro" id="IPR058655">
    <property type="entry name" value="Mok11-14/Ags1-like"/>
</dbReference>
<dbReference type="STRING" id="1664694.A0A0N1H582"/>
<feature type="region of interest" description="Disordered" evidence="4">
    <location>
        <begin position="1717"/>
        <end position="1750"/>
    </location>
</feature>
<dbReference type="InterPro" id="IPR017853">
    <property type="entry name" value="GH"/>
</dbReference>
<dbReference type="InterPro" id="IPR058659">
    <property type="entry name" value="Mok11-13/Ags1-like_CBM"/>
</dbReference>
<dbReference type="Pfam" id="PF26111">
    <property type="entry name" value="Ig_Mok13"/>
    <property type="match status" value="1"/>
</dbReference>
<dbReference type="GO" id="GO:0047657">
    <property type="term" value="F:alpha-1,3-glucan synthase activity"/>
    <property type="evidence" value="ECO:0007669"/>
    <property type="project" value="UniProtKB-EC"/>
</dbReference>
<evidence type="ECO:0000256" key="6">
    <source>
        <dbReference type="SAM" id="SignalP"/>
    </source>
</evidence>
<feature type="transmembrane region" description="Helical" evidence="5">
    <location>
        <begin position="2124"/>
        <end position="2145"/>
    </location>
</feature>
<evidence type="ECO:0000256" key="1">
    <source>
        <dbReference type="ARBA" id="ARBA00006122"/>
    </source>
</evidence>
<feature type="compositionally biased region" description="Basic and acidic residues" evidence="4">
    <location>
        <begin position="1724"/>
        <end position="1734"/>
    </location>
</feature>
<dbReference type="Pfam" id="PF26127">
    <property type="entry name" value="12TM_Mok13"/>
    <property type="match status" value="1"/>
</dbReference>
<dbReference type="Pfam" id="PF00128">
    <property type="entry name" value="Alpha-amylase"/>
    <property type="match status" value="1"/>
</dbReference>
<evidence type="ECO:0000256" key="4">
    <source>
        <dbReference type="SAM" id="MobiDB-lite"/>
    </source>
</evidence>
<dbReference type="InterPro" id="IPR058657">
    <property type="entry name" value="Mok11-13/Ags1-like_Ig"/>
</dbReference>
<evidence type="ECO:0000259" key="7">
    <source>
        <dbReference type="SMART" id="SM00642"/>
    </source>
</evidence>
<dbReference type="Pfam" id="PF26122">
    <property type="entry name" value="CBM_Mok13"/>
    <property type="match status" value="1"/>
</dbReference>
<dbReference type="SUPFAM" id="SSF53756">
    <property type="entry name" value="UDP-Glycosyltransferase/glycogen phosphorylase"/>
    <property type="match status" value="1"/>
</dbReference>
<keyword evidence="5" id="KW-0812">Transmembrane</keyword>
<feature type="domain" description="Glycosyl hydrolase family 13 catalytic" evidence="7">
    <location>
        <begin position="66"/>
        <end position="571"/>
    </location>
</feature>
<feature type="compositionally biased region" description="Polar residues" evidence="4">
    <location>
        <begin position="1648"/>
        <end position="1670"/>
    </location>
</feature>
<keyword evidence="5" id="KW-0472">Membrane</keyword>
<feature type="signal peptide" evidence="6">
    <location>
        <begin position="1"/>
        <end position="20"/>
    </location>
</feature>
<evidence type="ECO:0000313" key="9">
    <source>
        <dbReference type="Proteomes" id="UP000038010"/>
    </source>
</evidence>
<feature type="transmembrane region" description="Helical" evidence="5">
    <location>
        <begin position="1909"/>
        <end position="1926"/>
    </location>
</feature>
<dbReference type="Gene3D" id="3.20.20.80">
    <property type="entry name" value="Glycosidases"/>
    <property type="match status" value="1"/>
</dbReference>
<dbReference type="InterPro" id="IPR006047">
    <property type="entry name" value="GH13_cat_dom"/>
</dbReference>
<feature type="transmembrane region" description="Helical" evidence="5">
    <location>
        <begin position="2197"/>
        <end position="2218"/>
    </location>
</feature>
<feature type="chain" id="PRO_5005873071" description="alpha-1,3-glucan synthase" evidence="6">
    <location>
        <begin position="21"/>
        <end position="2297"/>
    </location>
</feature>
<dbReference type="PANTHER" id="PTHR47182:SF3">
    <property type="entry name" value="CELL WALL ALPHA-1,3-GLUCAN SYNTHASE MOK14"/>
    <property type="match status" value="1"/>
</dbReference>
<keyword evidence="9" id="KW-1185">Reference proteome</keyword>
<keyword evidence="5" id="KW-1133">Transmembrane helix</keyword>
<evidence type="ECO:0000256" key="5">
    <source>
        <dbReference type="SAM" id="Phobius"/>
    </source>
</evidence>
<dbReference type="FunFam" id="3.40.50.2000:FF:000052">
    <property type="entry name" value="Alpha-1,3-glucan synthase Ags2"/>
    <property type="match status" value="1"/>
</dbReference>
<evidence type="ECO:0000256" key="3">
    <source>
        <dbReference type="ARBA" id="ARBA00048960"/>
    </source>
</evidence>
<feature type="transmembrane region" description="Helical" evidence="5">
    <location>
        <begin position="2225"/>
        <end position="2247"/>
    </location>
</feature>
<comment type="similarity">
    <text evidence="1">Belongs to the glycosyltransferase group 1 family.</text>
</comment>
<name>A0A0N1H582_9EURO</name>
<dbReference type="InterPro" id="IPR058658">
    <property type="entry name" value="Mok11-13/Ags1-like_Ig_2"/>
</dbReference>
<feature type="transmembrane region" description="Helical" evidence="5">
    <location>
        <begin position="1963"/>
        <end position="1986"/>
    </location>
</feature>
<comment type="caution">
    <text evidence="8">The sequence shown here is derived from an EMBL/GenBank/DDBJ whole genome shotgun (WGS) entry which is preliminary data.</text>
</comment>
<reference evidence="8 9" key="1">
    <citation type="submission" date="2015-06" db="EMBL/GenBank/DDBJ databases">
        <title>Draft genome of the ant-associated black yeast Phialophora attae CBS 131958.</title>
        <authorList>
            <person name="Moreno L.F."/>
            <person name="Stielow B.J."/>
            <person name="de Hoog S."/>
            <person name="Vicente V.A."/>
            <person name="Weiss V.A."/>
            <person name="de Vries M."/>
            <person name="Cruz L.M."/>
            <person name="Souza E.M."/>
        </authorList>
    </citation>
    <scope>NUCLEOTIDE SEQUENCE [LARGE SCALE GENOMIC DNA]</scope>
    <source>
        <strain evidence="8 9">CBS 131958</strain>
    </source>
</reference>
<dbReference type="Pfam" id="PF13692">
    <property type="entry name" value="Glyco_trans_1_4"/>
    <property type="match status" value="1"/>
</dbReference>
<feature type="transmembrane region" description="Helical" evidence="5">
    <location>
        <begin position="2083"/>
        <end position="2104"/>
    </location>
</feature>
<dbReference type="RefSeq" id="XP_018000705.1">
    <property type="nucleotide sequence ID" value="XM_018139689.1"/>
</dbReference>
<dbReference type="PANTHER" id="PTHR47182">
    <property type="entry name" value="CELL WALL ALPHA-1,3-GLUCAN SYNTHASE AGS1-RELATED"/>
    <property type="match status" value="1"/>
</dbReference>
<dbReference type="Proteomes" id="UP000038010">
    <property type="component" value="Unassembled WGS sequence"/>
</dbReference>
<dbReference type="SMART" id="SM00642">
    <property type="entry name" value="Aamy"/>
    <property type="match status" value="1"/>
</dbReference>
<feature type="region of interest" description="Disordered" evidence="4">
    <location>
        <begin position="1632"/>
        <end position="1673"/>
    </location>
</feature>
<dbReference type="GO" id="GO:0070600">
    <property type="term" value="P:fungal-type cell wall (1-&gt;3)-alpha-glucan biosynthetic process"/>
    <property type="evidence" value="ECO:0007669"/>
    <property type="project" value="TreeGrafter"/>
</dbReference>
<feature type="transmembrane region" description="Helical" evidence="5">
    <location>
        <begin position="2267"/>
        <end position="2289"/>
    </location>
</feature>
<feature type="transmembrane region" description="Helical" evidence="5">
    <location>
        <begin position="1933"/>
        <end position="1957"/>
    </location>
</feature>
<protein>
    <recommendedName>
        <fullName evidence="2">alpha-1,3-glucan synthase</fullName>
        <ecNumber evidence="2">2.4.1.183</ecNumber>
    </recommendedName>
</protein>